<evidence type="ECO:0000313" key="3">
    <source>
        <dbReference type="EMBL" id="CAF0885470.1"/>
    </source>
</evidence>
<evidence type="ECO:0000256" key="2">
    <source>
        <dbReference type="SAM" id="SignalP"/>
    </source>
</evidence>
<dbReference type="EMBL" id="CAJNOL010000211">
    <property type="protein sequence ID" value="CAF0935767.1"/>
    <property type="molecule type" value="Genomic_DNA"/>
</dbReference>
<feature type="chain" id="PRO_5036409889" description="Protein quiver" evidence="2">
    <location>
        <begin position="23"/>
        <end position="127"/>
    </location>
</feature>
<reference evidence="4" key="1">
    <citation type="submission" date="2021-02" db="EMBL/GenBank/DDBJ databases">
        <authorList>
            <person name="Nowell W R."/>
        </authorList>
    </citation>
    <scope>NUCLEOTIDE SEQUENCE</scope>
</reference>
<sequence length="127" mass="14113">MDRLLLIVVLIFLVYFPGNIDGNECYNCLSSCPDPFNKTNAIVLESPFTWCIKFKALKAHDSVVIRSFAPYGLCTENKCKSSNHNDIKGIMCCCNSQLCNNSNTTTISLSCFMGLIIISAMNLILNE</sequence>
<dbReference type="EMBL" id="CAJNOH010000120">
    <property type="protein sequence ID" value="CAF0885470.1"/>
    <property type="molecule type" value="Genomic_DNA"/>
</dbReference>
<feature type="signal peptide" evidence="2">
    <location>
        <begin position="1"/>
        <end position="22"/>
    </location>
</feature>
<name>A0A814C235_9BILA</name>
<proteinExistence type="predicted"/>
<evidence type="ECO:0000313" key="4">
    <source>
        <dbReference type="EMBL" id="CAF0935767.1"/>
    </source>
</evidence>
<evidence type="ECO:0000256" key="1">
    <source>
        <dbReference type="ARBA" id="ARBA00022729"/>
    </source>
</evidence>
<organism evidence="4 5">
    <name type="scientific">Rotaria sordida</name>
    <dbReference type="NCBI Taxonomy" id="392033"/>
    <lineage>
        <taxon>Eukaryota</taxon>
        <taxon>Metazoa</taxon>
        <taxon>Spiralia</taxon>
        <taxon>Gnathifera</taxon>
        <taxon>Rotifera</taxon>
        <taxon>Eurotatoria</taxon>
        <taxon>Bdelloidea</taxon>
        <taxon>Philodinida</taxon>
        <taxon>Philodinidae</taxon>
        <taxon>Rotaria</taxon>
    </lineage>
</organism>
<keyword evidence="1 2" id="KW-0732">Signal</keyword>
<gene>
    <name evidence="4" type="ORF">JXQ802_LOCUS10889</name>
    <name evidence="3" type="ORF">PYM288_LOCUS8760</name>
</gene>
<dbReference type="PANTHER" id="PTHR33562">
    <property type="entry name" value="ATILLA, ISOFORM B-RELATED-RELATED"/>
    <property type="match status" value="1"/>
</dbReference>
<evidence type="ECO:0000313" key="5">
    <source>
        <dbReference type="Proteomes" id="UP000663870"/>
    </source>
</evidence>
<evidence type="ECO:0008006" key="6">
    <source>
        <dbReference type="Google" id="ProtNLM"/>
    </source>
</evidence>
<dbReference type="AlphaFoldDB" id="A0A814C235"/>
<dbReference type="Proteomes" id="UP000663854">
    <property type="component" value="Unassembled WGS sequence"/>
</dbReference>
<dbReference type="InterPro" id="IPR050975">
    <property type="entry name" value="Sleep_regulator"/>
</dbReference>
<dbReference type="Proteomes" id="UP000663870">
    <property type="component" value="Unassembled WGS sequence"/>
</dbReference>
<comment type="caution">
    <text evidence="4">The sequence shown here is derived from an EMBL/GenBank/DDBJ whole genome shotgun (WGS) entry which is preliminary data.</text>
</comment>
<protein>
    <recommendedName>
        <fullName evidence="6">Protein quiver</fullName>
    </recommendedName>
</protein>
<accession>A0A814C235</accession>
<keyword evidence="5" id="KW-1185">Reference proteome</keyword>